<gene>
    <name evidence="2" type="ORF">AVDCRST_MAG68-3036</name>
</gene>
<evidence type="ECO:0000313" key="2">
    <source>
        <dbReference type="EMBL" id="CAA9340845.1"/>
    </source>
</evidence>
<reference evidence="2" key="1">
    <citation type="submission" date="2020-02" db="EMBL/GenBank/DDBJ databases">
        <authorList>
            <person name="Meier V. D."/>
        </authorList>
    </citation>
    <scope>NUCLEOTIDE SEQUENCE</scope>
    <source>
        <strain evidence="2">AVDCRST_MAG68</strain>
    </source>
</reference>
<dbReference type="EMBL" id="CADCTW010000141">
    <property type="protein sequence ID" value="CAA9340845.1"/>
    <property type="molecule type" value="Genomic_DNA"/>
</dbReference>
<proteinExistence type="predicted"/>
<dbReference type="Gene3D" id="2.60.40.1190">
    <property type="match status" value="1"/>
</dbReference>
<dbReference type="AlphaFoldDB" id="A0A6J4LU18"/>
<name>A0A6J4LU18_9BACT</name>
<dbReference type="Pfam" id="PF19313">
    <property type="entry name" value="DUF5916"/>
    <property type="match status" value="1"/>
</dbReference>
<dbReference type="InterPro" id="IPR045670">
    <property type="entry name" value="DUF5916"/>
</dbReference>
<sequence length="787" mass="86256">MIEWLLAAALLGDTTRSAEPPRVETAEIRVEGRLDEEVWGTAALLGGFTQSRPAEGAPASERTEVRVFYTPRDLYIGVRAYAADPSRIRSTLAERDQITSDDHIRILLDTFADRRRAFVFYVNPIGIQQDGILAEGSRGTDFAPDFLFDSRGRLTGDGYEVELRIPLKSLKFPAGGEQRWGFNVIRVIPATSAQESWAPRRQTAPSELAQSGMLRGIRGLRPGRLFEANPTLTARREGSTGETGFRRGPTEPDVGVNLKYGITSELTLDATVNPDFSTVEADADQITVNERFAISLQEKRPFFLEGADLFSTPETLVYTRSIVDPAVGARLTGKVGALNLAYLGALDEAPLSRPARFAPRADRAMFHIARVRRDVGSAGSTVGALATSRQTGDAFNHVAAADARIRFGGAYTLSALGGGSWTRSWIPDPLGRDSAGAPGARRAVSTDDRAGHIAHLSLDRTGRRWGYLAAVRDVPSGFRTETGFVRRRGVTEFFGGNRLSWYGAPGALLQRFDVRNGFRRIYDERGFWRGDGAVEGSLSAEGRASLRGNLEVEVGVERAFYTLDLTDYADFSRTGPTGEIETGDSLVGPDPRVGGLHGVSLQVESSYFKIADIGVELFVGGTPIFAEGTRGVETGIGADVELRPTRSLRVDGRLGYSVLRRASDDSRYSRALVPRLRVEYQVTRALAVRGLAQYSVEEVDVLRAPDGGEYLRDGEPFRVRRGNLPSHLDPQLNPLRLDLLLSYRPSPGTVAFLGYGREVTDDEAFRFAGFQPRADGLFFKVSYLFRR</sequence>
<accession>A0A6J4LU18</accession>
<dbReference type="CDD" id="cd09618">
    <property type="entry name" value="CBM9_like_2"/>
    <property type="match status" value="1"/>
</dbReference>
<evidence type="ECO:0000259" key="1">
    <source>
        <dbReference type="Pfam" id="PF19313"/>
    </source>
</evidence>
<organism evidence="2">
    <name type="scientific">uncultured Gemmatimonadota bacterium</name>
    <dbReference type="NCBI Taxonomy" id="203437"/>
    <lineage>
        <taxon>Bacteria</taxon>
        <taxon>Pseudomonadati</taxon>
        <taxon>Gemmatimonadota</taxon>
        <taxon>environmental samples</taxon>
    </lineage>
</organism>
<protein>
    <recommendedName>
        <fullName evidence="1">DUF5916 domain-containing protein</fullName>
    </recommendedName>
</protein>
<dbReference type="SUPFAM" id="SSF49344">
    <property type="entry name" value="CBD9-like"/>
    <property type="match status" value="1"/>
</dbReference>
<feature type="domain" description="DUF5916" evidence="1">
    <location>
        <begin position="251"/>
        <end position="322"/>
    </location>
</feature>